<dbReference type="EMBL" id="CP139487">
    <property type="protein sequence ID" value="WPU63232.1"/>
    <property type="molecule type" value="Genomic_DNA"/>
</dbReference>
<gene>
    <name evidence="1" type="ORF">SOO65_11105</name>
</gene>
<dbReference type="KEGG" id="psti:SOO65_11105"/>
<evidence type="ECO:0000313" key="1">
    <source>
        <dbReference type="EMBL" id="WPU63232.1"/>
    </source>
</evidence>
<sequence length="124" mass="14069">MTQIILLLITLLFTACSSTSKEQREVALESWKGHSVEELKKHSYFRDLPINKKKHEDGAETWIFRDQSRYQSSAYCQSLGGCMGMPFYNCDNAFSIKDGIILAFEQNGTCPPVKTILAPEKSKE</sequence>
<dbReference type="RefSeq" id="WP_321389561.1">
    <property type="nucleotide sequence ID" value="NZ_CP139487.1"/>
</dbReference>
<reference evidence="1 2" key="1">
    <citation type="submission" date="2023-11" db="EMBL/GenBank/DDBJ databases">
        <title>Peredibacter starrii A3.12.</title>
        <authorList>
            <person name="Mitchell R.J."/>
        </authorList>
    </citation>
    <scope>NUCLEOTIDE SEQUENCE [LARGE SCALE GENOMIC DNA]</scope>
    <source>
        <strain evidence="1 2">A3.12</strain>
    </source>
</reference>
<name>A0AAX4HJ17_9BACT</name>
<proteinExistence type="predicted"/>
<evidence type="ECO:0008006" key="3">
    <source>
        <dbReference type="Google" id="ProtNLM"/>
    </source>
</evidence>
<accession>A0AAX4HJ17</accession>
<evidence type="ECO:0000313" key="2">
    <source>
        <dbReference type="Proteomes" id="UP001324634"/>
    </source>
</evidence>
<organism evidence="1 2">
    <name type="scientific">Peredibacter starrii</name>
    <dbReference type="NCBI Taxonomy" id="28202"/>
    <lineage>
        <taxon>Bacteria</taxon>
        <taxon>Pseudomonadati</taxon>
        <taxon>Bdellovibrionota</taxon>
        <taxon>Bacteriovoracia</taxon>
        <taxon>Bacteriovoracales</taxon>
        <taxon>Bacteriovoracaceae</taxon>
        <taxon>Peredibacter</taxon>
    </lineage>
</organism>
<dbReference type="AlphaFoldDB" id="A0AAX4HJ17"/>
<keyword evidence="2" id="KW-1185">Reference proteome</keyword>
<protein>
    <recommendedName>
        <fullName evidence="3">Lipoprotein</fullName>
    </recommendedName>
</protein>
<dbReference type="Proteomes" id="UP001324634">
    <property type="component" value="Chromosome"/>
</dbReference>